<dbReference type="EMBL" id="CP094929">
    <property type="protein sequence ID" value="UOM49796.1"/>
    <property type="molecule type" value="Genomic_DNA"/>
</dbReference>
<protein>
    <submittedName>
        <fullName evidence="5">LacI family transcriptional regulator</fullName>
    </submittedName>
</protein>
<organism evidence="5 6">
    <name type="scientific">Sphaerochaeta associata</name>
    <dbReference type="NCBI Taxonomy" id="1129264"/>
    <lineage>
        <taxon>Bacteria</taxon>
        <taxon>Pseudomonadati</taxon>
        <taxon>Spirochaetota</taxon>
        <taxon>Spirochaetia</taxon>
        <taxon>Spirochaetales</taxon>
        <taxon>Sphaerochaetaceae</taxon>
        <taxon>Sphaerochaeta</taxon>
    </lineage>
</organism>
<dbReference type="CDD" id="cd01392">
    <property type="entry name" value="HTH_LacI"/>
    <property type="match status" value="1"/>
</dbReference>
<evidence type="ECO:0000259" key="4">
    <source>
        <dbReference type="PROSITE" id="PS50932"/>
    </source>
</evidence>
<dbReference type="PANTHER" id="PTHR30146:SF109">
    <property type="entry name" value="HTH-TYPE TRANSCRIPTIONAL REGULATOR GALS"/>
    <property type="match status" value="1"/>
</dbReference>
<dbReference type="CDD" id="cd06267">
    <property type="entry name" value="PBP1_LacI_sugar_binding-like"/>
    <property type="match status" value="1"/>
</dbReference>
<keyword evidence="3" id="KW-0804">Transcription</keyword>
<reference evidence="6" key="1">
    <citation type="journal article" date="2024" name="J Bioinform Genom">
        <title>Complete genome sequence of the type strain bacterium Sphaerochaeta associata GLS2t (VKM B-2742)t.</title>
        <authorList>
            <person name="Troshina O.Y."/>
            <person name="Tepeeva A.N."/>
            <person name="Arzamasceva V.O."/>
            <person name="Whitman W.B."/>
            <person name="Varghese N."/>
            <person name="Shapiro N."/>
            <person name="Woyke T."/>
            <person name="Kripides N.C."/>
            <person name="Vasilenko O.V."/>
        </authorList>
    </citation>
    <scope>NUCLEOTIDE SEQUENCE [LARGE SCALE GENOMIC DNA]</scope>
    <source>
        <strain evidence="6">GLS2T</strain>
    </source>
</reference>
<dbReference type="InterPro" id="IPR028082">
    <property type="entry name" value="Peripla_BP_I"/>
</dbReference>
<accession>A0ABY4D6J9</accession>
<evidence type="ECO:0000313" key="5">
    <source>
        <dbReference type="EMBL" id="UOM49796.1"/>
    </source>
</evidence>
<dbReference type="Pfam" id="PF00356">
    <property type="entry name" value="LacI"/>
    <property type="match status" value="1"/>
</dbReference>
<keyword evidence="6" id="KW-1185">Reference proteome</keyword>
<dbReference type="Gene3D" id="1.10.260.40">
    <property type="entry name" value="lambda repressor-like DNA-binding domains"/>
    <property type="match status" value="1"/>
</dbReference>
<evidence type="ECO:0000313" key="6">
    <source>
        <dbReference type="Proteomes" id="UP000829708"/>
    </source>
</evidence>
<sequence length="329" mass="36112">MRITRDSVATLADVSSATVSRVYNNPDSVSEDLKKRVHEAARVLGYAPNTLAAQLRRKGTGTLAFVEFNKTGRPYYWGSFPSFDWFFGRAVRGVQKALGQSSWQLRFYKVGRKEELKALQTQCDGILAYDVDTREELSMFEGITIPYVLSHHLGETAGGCSVRTDNLHGGMLQGRYLQQKGCTKPLYITGYGESVQPHAKRLEGFLSVFPDAVVINTTIGSPTCISSILDQVEALLAREDIDGVAAVNDLTLFDLLMQSTLAVPAVGYDASPFSTLLGSKVASVDIQSFQLYEEATHKLLSMLSGRIEPGTTVLPCLVIEGEQQEQFLP</sequence>
<dbReference type="Gene3D" id="3.40.50.2300">
    <property type="match status" value="2"/>
</dbReference>
<dbReference type="SMART" id="SM00354">
    <property type="entry name" value="HTH_LACI"/>
    <property type="match status" value="1"/>
</dbReference>
<dbReference type="PANTHER" id="PTHR30146">
    <property type="entry name" value="LACI-RELATED TRANSCRIPTIONAL REPRESSOR"/>
    <property type="match status" value="1"/>
</dbReference>
<dbReference type="SUPFAM" id="SSF47413">
    <property type="entry name" value="lambda repressor-like DNA-binding domains"/>
    <property type="match status" value="1"/>
</dbReference>
<dbReference type="Proteomes" id="UP000829708">
    <property type="component" value="Chromosome"/>
</dbReference>
<proteinExistence type="predicted"/>
<gene>
    <name evidence="5" type="ORF">MUG09_09520</name>
</gene>
<keyword evidence="2" id="KW-0238">DNA-binding</keyword>
<keyword evidence="1" id="KW-0805">Transcription regulation</keyword>
<dbReference type="SUPFAM" id="SSF53822">
    <property type="entry name" value="Periplasmic binding protein-like I"/>
    <property type="match status" value="1"/>
</dbReference>
<name>A0ABY4D6J9_9SPIR</name>
<dbReference type="PROSITE" id="PS50932">
    <property type="entry name" value="HTH_LACI_2"/>
    <property type="match status" value="1"/>
</dbReference>
<evidence type="ECO:0000256" key="2">
    <source>
        <dbReference type="ARBA" id="ARBA00023125"/>
    </source>
</evidence>
<dbReference type="RefSeq" id="WP_244771190.1">
    <property type="nucleotide sequence ID" value="NZ_CP094929.1"/>
</dbReference>
<dbReference type="InterPro" id="IPR010982">
    <property type="entry name" value="Lambda_DNA-bd_dom_sf"/>
</dbReference>
<dbReference type="InterPro" id="IPR000843">
    <property type="entry name" value="HTH_LacI"/>
</dbReference>
<feature type="domain" description="HTH lacI-type" evidence="4">
    <location>
        <begin position="8"/>
        <end position="57"/>
    </location>
</feature>
<evidence type="ECO:0000256" key="1">
    <source>
        <dbReference type="ARBA" id="ARBA00023015"/>
    </source>
</evidence>
<evidence type="ECO:0000256" key="3">
    <source>
        <dbReference type="ARBA" id="ARBA00023163"/>
    </source>
</evidence>